<feature type="region of interest" description="Disordered" evidence="5">
    <location>
        <begin position="234"/>
        <end position="254"/>
    </location>
</feature>
<dbReference type="Proteomes" id="UP001355207">
    <property type="component" value="Chromosome 1"/>
</dbReference>
<feature type="compositionally biased region" description="Low complexity" evidence="5">
    <location>
        <begin position="130"/>
        <end position="151"/>
    </location>
</feature>
<dbReference type="GO" id="GO:0071944">
    <property type="term" value="C:cell periphery"/>
    <property type="evidence" value="ECO:0007669"/>
    <property type="project" value="UniProtKB-ARBA"/>
</dbReference>
<feature type="compositionally biased region" description="Polar residues" evidence="5">
    <location>
        <begin position="732"/>
        <end position="741"/>
    </location>
</feature>
<dbReference type="GO" id="GO:0016020">
    <property type="term" value="C:membrane"/>
    <property type="evidence" value="ECO:0007669"/>
    <property type="project" value="UniProtKB-SubCell"/>
</dbReference>
<feature type="compositionally biased region" description="Low complexity" evidence="5">
    <location>
        <begin position="237"/>
        <end position="254"/>
    </location>
</feature>
<keyword evidence="4 6" id="KW-0472">Membrane</keyword>
<reference evidence="7 8" key="1">
    <citation type="submission" date="2024-01" db="EMBL/GenBank/DDBJ databases">
        <title>Comparative genomics of Cryptococcus and Kwoniella reveals pathogenesis evolution and contrasting modes of karyotype evolution via chromosome fusion or intercentromeric recombination.</title>
        <authorList>
            <person name="Coelho M.A."/>
            <person name="David-Palma M."/>
            <person name="Shea T."/>
            <person name="Bowers K."/>
            <person name="McGinley-Smith S."/>
            <person name="Mohammad A.W."/>
            <person name="Gnirke A."/>
            <person name="Yurkov A.M."/>
            <person name="Nowrousian M."/>
            <person name="Sun S."/>
            <person name="Cuomo C.A."/>
            <person name="Heitman J."/>
        </authorList>
    </citation>
    <scope>NUCLEOTIDE SEQUENCE [LARGE SCALE GENOMIC DNA]</scope>
    <source>
        <strain evidence="7 8">CBS 6074</strain>
    </source>
</reference>
<feature type="region of interest" description="Disordered" evidence="5">
    <location>
        <begin position="130"/>
        <end position="167"/>
    </location>
</feature>
<evidence type="ECO:0000313" key="7">
    <source>
        <dbReference type="EMBL" id="WWC85383.1"/>
    </source>
</evidence>
<feature type="transmembrane region" description="Helical" evidence="6">
    <location>
        <begin position="371"/>
        <end position="395"/>
    </location>
</feature>
<keyword evidence="8" id="KW-1185">Reference proteome</keyword>
<proteinExistence type="predicted"/>
<evidence type="ECO:0000313" key="8">
    <source>
        <dbReference type="Proteomes" id="UP001355207"/>
    </source>
</evidence>
<feature type="compositionally biased region" description="Polar residues" evidence="5">
    <location>
        <begin position="289"/>
        <end position="311"/>
    </location>
</feature>
<feature type="region of interest" description="Disordered" evidence="5">
    <location>
        <begin position="418"/>
        <end position="440"/>
    </location>
</feature>
<feature type="compositionally biased region" description="Low complexity" evidence="5">
    <location>
        <begin position="754"/>
        <end position="764"/>
    </location>
</feature>
<feature type="compositionally biased region" description="Low complexity" evidence="5">
    <location>
        <begin position="269"/>
        <end position="288"/>
    </location>
</feature>
<feature type="compositionally biased region" description="Basic and acidic residues" evidence="5">
    <location>
        <begin position="156"/>
        <end position="165"/>
    </location>
</feature>
<dbReference type="EMBL" id="CP144098">
    <property type="protein sequence ID" value="WWC85383.1"/>
    <property type="molecule type" value="Genomic_DNA"/>
</dbReference>
<accession>A0AAX4JKE2</accession>
<dbReference type="RefSeq" id="XP_066072146.1">
    <property type="nucleotide sequence ID" value="XM_066216049.1"/>
</dbReference>
<protein>
    <recommendedName>
        <fullName evidence="9">Mid2 domain-containing protein</fullName>
    </recommendedName>
</protein>
<feature type="region of interest" description="Disordered" evidence="5">
    <location>
        <begin position="719"/>
        <end position="764"/>
    </location>
</feature>
<keyword evidence="2 6" id="KW-0812">Transmembrane</keyword>
<dbReference type="InterPro" id="IPR051694">
    <property type="entry name" value="Immunoregulatory_rcpt-like"/>
</dbReference>
<keyword evidence="3 6" id="KW-1133">Transmembrane helix</keyword>
<gene>
    <name evidence="7" type="ORF">L201_000246</name>
</gene>
<name>A0AAX4JKE2_9TREE</name>
<organism evidence="7 8">
    <name type="scientific">Kwoniella dendrophila CBS 6074</name>
    <dbReference type="NCBI Taxonomy" id="1295534"/>
    <lineage>
        <taxon>Eukaryota</taxon>
        <taxon>Fungi</taxon>
        <taxon>Dikarya</taxon>
        <taxon>Basidiomycota</taxon>
        <taxon>Agaricomycotina</taxon>
        <taxon>Tremellomycetes</taxon>
        <taxon>Tremellales</taxon>
        <taxon>Cryptococcaceae</taxon>
        <taxon>Kwoniella</taxon>
    </lineage>
</organism>
<feature type="region of interest" description="Disordered" evidence="5">
    <location>
        <begin position="787"/>
        <end position="809"/>
    </location>
</feature>
<evidence type="ECO:0000256" key="6">
    <source>
        <dbReference type="SAM" id="Phobius"/>
    </source>
</evidence>
<evidence type="ECO:0000256" key="1">
    <source>
        <dbReference type="ARBA" id="ARBA00004167"/>
    </source>
</evidence>
<evidence type="ECO:0000256" key="3">
    <source>
        <dbReference type="ARBA" id="ARBA00022989"/>
    </source>
</evidence>
<feature type="region of interest" description="Disordered" evidence="5">
    <location>
        <begin position="268"/>
        <end position="317"/>
    </location>
</feature>
<dbReference type="AlphaFoldDB" id="A0AAX4JKE2"/>
<dbReference type="PANTHER" id="PTHR15549:SF30">
    <property type="entry name" value="MID2 DOMAIN-CONTAINING PROTEIN"/>
    <property type="match status" value="1"/>
</dbReference>
<feature type="compositionally biased region" description="Basic and acidic residues" evidence="5">
    <location>
        <begin position="418"/>
        <end position="431"/>
    </location>
</feature>
<dbReference type="GeneID" id="91090918"/>
<dbReference type="PANTHER" id="PTHR15549">
    <property type="entry name" value="PAIRED IMMUNOGLOBULIN-LIKE TYPE 2 RECEPTOR"/>
    <property type="match status" value="1"/>
</dbReference>
<evidence type="ECO:0000256" key="5">
    <source>
        <dbReference type="SAM" id="MobiDB-lite"/>
    </source>
</evidence>
<evidence type="ECO:0008006" key="9">
    <source>
        <dbReference type="Google" id="ProtNLM"/>
    </source>
</evidence>
<sequence>MSCLPTPVTTLFSTSTSFIASTITTSSAVLITPSPSISIWITTICSDASSSLEDARIESAATSISASSSFVATSTFSIPNDTSSNDEHISSDTNTFAGSSSNSVISSELPLSTGASPAITATFTISNSQTIAGTPTTTSSSSSFTSAVDTTQLRKRQSDLGRRQQQDGCRTITSSSTVWAAPTTSWSLVYSTFTDSTSLIEVPIETIMGSCDSVSSTATMDNLSITTTASELHETRSTFTVSSTSSTSTSAPSSTDIVTKFVLTPASAPSTDNTSISDTSIINSPITSGPDTTQTEPSTVSSEMQGSSKTEPTPFLFETDGKITSSASYDSLASHTEIPTINHNTYSASFEEQSNSDNQSNTNTSNKGSKAGAIVGGLLGALALLALIAFLFRWWTKKRRTEKTNSLRISWFNGHADKPLDRNDSENEKRRSTLSASPYCDTALPSDSRFSTASSTSRSVNIASLLIGLRRRLLESSIPILDLSKSASGNPKYQDEEKGSIPLSVSLLTGISQTIKTLPKSLSSLIKKAQSLISKQISLPKPMKDDNHHIAITNEERFQSSKLLPIFSKFRSIRQSLKILNPHQNTDLRYIRKSQVNGIGITNNQPAWAERFPSQPPVPVHDINELWINGINRNSMSHGGDERHIVFHHGNQDNTDIQKAEAGNEISGFDNCDGHLEYSKVQRVELRHLTWGSSYAPPRGSILNSDGLFIDNRNSIYSDSDNNIRSVEDGNSIYSNSRTSLSHSNHGHGGGGSSNNSNHNHSISINHQEGYDEWKKLNLPIPPQQMALNHISDDNNNSMSDLPHHHLWD</sequence>
<evidence type="ECO:0000256" key="2">
    <source>
        <dbReference type="ARBA" id="ARBA00022692"/>
    </source>
</evidence>
<evidence type="ECO:0000256" key="4">
    <source>
        <dbReference type="ARBA" id="ARBA00023136"/>
    </source>
</evidence>
<comment type="subcellular location">
    <subcellularLocation>
        <location evidence="1">Membrane</location>
        <topology evidence="1">Single-pass membrane protein</topology>
    </subcellularLocation>
</comment>